<dbReference type="InterPro" id="IPR029058">
    <property type="entry name" value="AB_hydrolase_fold"/>
</dbReference>
<proteinExistence type="predicted"/>
<accession>A0ABP0ICJ0</accession>
<dbReference type="EMBL" id="CAXAMM010003247">
    <property type="protein sequence ID" value="CAK8999095.1"/>
    <property type="molecule type" value="Genomic_DNA"/>
</dbReference>
<dbReference type="Pfam" id="PF01764">
    <property type="entry name" value="Lipase_3"/>
    <property type="match status" value="1"/>
</dbReference>
<dbReference type="InterPro" id="IPR002921">
    <property type="entry name" value="Fungal_lipase-type"/>
</dbReference>
<protein>
    <submittedName>
        <fullName evidence="2">Lipase_3 domain-containing protein</fullName>
    </submittedName>
</protein>
<evidence type="ECO:0000313" key="2">
    <source>
        <dbReference type="EMBL" id="CAK8999095.1"/>
    </source>
</evidence>
<dbReference type="Proteomes" id="UP001642464">
    <property type="component" value="Unassembled WGS sequence"/>
</dbReference>
<organism evidence="2 3">
    <name type="scientific">Durusdinium trenchii</name>
    <dbReference type="NCBI Taxonomy" id="1381693"/>
    <lineage>
        <taxon>Eukaryota</taxon>
        <taxon>Sar</taxon>
        <taxon>Alveolata</taxon>
        <taxon>Dinophyceae</taxon>
        <taxon>Suessiales</taxon>
        <taxon>Symbiodiniaceae</taxon>
        <taxon>Durusdinium</taxon>
    </lineage>
</organism>
<name>A0ABP0ICJ0_9DINO</name>
<comment type="caution">
    <text evidence="2">The sequence shown here is derived from an EMBL/GenBank/DDBJ whole genome shotgun (WGS) entry which is preliminary data.</text>
</comment>
<evidence type="ECO:0000313" key="3">
    <source>
        <dbReference type="Proteomes" id="UP001642464"/>
    </source>
</evidence>
<evidence type="ECO:0000259" key="1">
    <source>
        <dbReference type="Pfam" id="PF01764"/>
    </source>
</evidence>
<reference evidence="2 3" key="1">
    <citation type="submission" date="2024-02" db="EMBL/GenBank/DDBJ databases">
        <authorList>
            <person name="Chen Y."/>
            <person name="Shah S."/>
            <person name="Dougan E. K."/>
            <person name="Thang M."/>
            <person name="Chan C."/>
        </authorList>
    </citation>
    <scope>NUCLEOTIDE SEQUENCE [LARGE SCALE GENOMIC DNA]</scope>
</reference>
<keyword evidence="3" id="KW-1185">Reference proteome</keyword>
<sequence>MALHVLWAASGEDVFVFSDEEFQALVEERGNTIKALKLELMFRGFGSRFRLRLLHAEEHLEVGDDAVIVPPLVLKMVKLAFLPPDRVRDEEFLDACAVVDAATDGLRRSPSIRGPCFTFASDFAAEEWEQSGRLRRAAPERGLCAFGTAQMERRVAKVEGRRGEDDAPAEGTRDGCVSTRECTSVLASGADGDYDCPCNGLPLESQLARMVAISYDEKGVRSLESYAKEIFSCYSWTDLYYHLPKSGLIQSVLAKVHWSTPIAFIGRCAVKPTTCTVAFSGATGLNFVAGIMNSSPVKLRRTSQGVIEVVPEHEEGGHRFHSFYWTIYEAMRSQIGDQVTTALKGCEHITVTGHSIGAALAAVFQWEHMDLNIQQITMGQNVAWYGEPPDVGCRGKRLYSIDDPVPQLRQFKDGEDVIRHAMVPAQTLTHLKNSKNWVAKRLGSCSTDEPVDSGCVDSCPYWKPYYNYRIATGIMDHNAFTYVQIIDSAFSYDDPLPISAPSINARDPPFAKEQAPCQRTWASSNEAWRTWFPVPQDSVLQHLFGVGEEELLSLGASHVCKHLSAAMAKFAEQVFAAGYQQLVSCQGGSCSQIPLVEEELTRAGDQLQRTWQIFLQRASNDAKVELYGLGSVEDVLLDQRRKALELLEQSLREIHHARQSLVQDGCVFDMTTRLARALRDQEQLMRWHLSHALLALFWWQLRQQREQGHFEAPPELRFELPGLRFEDICCRRWDVVLAALERTGGSVAAWGGAPDLQEWLPGLEQLEHLPGAGSVQHDVVLLGCGGPELEPLEEFLLLREQLQRLESSKAQVMGCHFLAKHIGLVEAVSQHALEAAVTLNLGVDGTWWF</sequence>
<gene>
    <name evidence="2" type="ORF">SCF082_LOCUS5916</name>
</gene>
<dbReference type="SUPFAM" id="SSF53474">
    <property type="entry name" value="alpha/beta-Hydrolases"/>
    <property type="match status" value="1"/>
</dbReference>
<feature type="domain" description="Fungal lipase-type" evidence="1">
    <location>
        <begin position="312"/>
        <end position="367"/>
    </location>
</feature>
<dbReference type="Gene3D" id="3.40.50.1820">
    <property type="entry name" value="alpha/beta hydrolase"/>
    <property type="match status" value="1"/>
</dbReference>